<feature type="transmembrane region" description="Helical" evidence="7">
    <location>
        <begin position="266"/>
        <end position="288"/>
    </location>
</feature>
<gene>
    <name evidence="9" type="ORF">QQS21_006456</name>
</gene>
<evidence type="ECO:0000256" key="7">
    <source>
        <dbReference type="SAM" id="Phobius"/>
    </source>
</evidence>
<name>A0AAJ0FSW8_9HYPO</name>
<dbReference type="AlphaFoldDB" id="A0AAJ0FSW8"/>
<dbReference type="InterPro" id="IPR013057">
    <property type="entry name" value="AA_transpt_TM"/>
</dbReference>
<evidence type="ECO:0000256" key="6">
    <source>
        <dbReference type="SAM" id="MobiDB-lite"/>
    </source>
</evidence>
<dbReference type="GO" id="GO:0016020">
    <property type="term" value="C:membrane"/>
    <property type="evidence" value="ECO:0007669"/>
    <property type="project" value="UniProtKB-SubCell"/>
</dbReference>
<reference evidence="9" key="1">
    <citation type="submission" date="2023-06" db="EMBL/GenBank/DDBJ databases">
        <title>Conoideocrella luteorostrata (Hypocreales: Clavicipitaceae), a potential biocontrol fungus for elongate hemlock scale in United States Christmas tree production areas.</title>
        <authorList>
            <person name="Barrett H."/>
            <person name="Lovett B."/>
            <person name="Macias A.M."/>
            <person name="Stajich J.E."/>
            <person name="Kasson M.T."/>
        </authorList>
    </citation>
    <scope>NUCLEOTIDE SEQUENCE</scope>
    <source>
        <strain evidence="9">ARSEF 14590</strain>
    </source>
</reference>
<evidence type="ECO:0000256" key="1">
    <source>
        <dbReference type="ARBA" id="ARBA00004141"/>
    </source>
</evidence>
<accession>A0AAJ0FSW8</accession>
<comment type="subcellular location">
    <subcellularLocation>
        <location evidence="1">Membrane</location>
        <topology evidence="1">Multi-pass membrane protein</topology>
    </subcellularLocation>
</comment>
<evidence type="ECO:0000259" key="8">
    <source>
        <dbReference type="Pfam" id="PF01490"/>
    </source>
</evidence>
<keyword evidence="4 7" id="KW-1133">Transmembrane helix</keyword>
<dbReference type="PANTHER" id="PTHR22950:SF683">
    <property type="entry name" value="AMINO ACID TRANSPORTER (EUROFUNG)"/>
    <property type="match status" value="1"/>
</dbReference>
<feature type="region of interest" description="Disordered" evidence="6">
    <location>
        <begin position="1"/>
        <end position="23"/>
    </location>
</feature>
<evidence type="ECO:0000313" key="10">
    <source>
        <dbReference type="Proteomes" id="UP001251528"/>
    </source>
</evidence>
<keyword evidence="5 7" id="KW-0472">Membrane</keyword>
<dbReference type="Proteomes" id="UP001251528">
    <property type="component" value="Unassembled WGS sequence"/>
</dbReference>
<comment type="similarity">
    <text evidence="2">Belongs to the amino acid/polyamine transporter 2 family.</text>
</comment>
<evidence type="ECO:0000313" key="9">
    <source>
        <dbReference type="EMBL" id="KAK2596109.1"/>
    </source>
</evidence>
<feature type="transmembrane region" description="Helical" evidence="7">
    <location>
        <begin position="434"/>
        <end position="455"/>
    </location>
</feature>
<keyword evidence="10" id="KW-1185">Reference proteome</keyword>
<evidence type="ECO:0000256" key="3">
    <source>
        <dbReference type="ARBA" id="ARBA00022692"/>
    </source>
</evidence>
<sequence>MPKEKQEQDEAQEMPPDGSITDTRMETQDAVFGEIQADGPNYRDVGWLGTTVLMMKTQIGLGVLSMPAAFDALGIVPGVLCLTAIGALTTWSNHMIGVFKLRHNEVYGIDDVGFLIFGTPGRVTLGSAFVLWYIFSAGSGMLGISIGLNAVSSHGACTAIFALVAATIAFGLGSIQTLGQIAWIAWIGLVCILTAILTVAVAVGIQDNPPGVPDGAVWASDYKVIGNPSFAGAIAALTTMVFAYAGTPAFFAIVSEMRQPLYYTRSLIICQTIVSAFYFAIGIVVYYFCGSYVASPALGSAGPLVKKISYGFALPGLLASTMLFVHVSPALGYSTALYRKRSTHTTQLPAKYLFVRIFQGSRHLTANTTTHWLSWFGITFGITLIAYIIASTIPIFNDLVSLIGALLGTLMCFQPMGAMWLYDNWAERKVNKTLKWKLMVLWSVFVIVSGTFLMVGGTYGSVVNIVSEYSGGSKAFSCADNSSP</sequence>
<feature type="transmembrane region" description="Helical" evidence="7">
    <location>
        <begin position="402"/>
        <end position="422"/>
    </location>
</feature>
<proteinExistence type="inferred from homology"/>
<dbReference type="EMBL" id="JASWJB010000120">
    <property type="protein sequence ID" value="KAK2596109.1"/>
    <property type="molecule type" value="Genomic_DNA"/>
</dbReference>
<evidence type="ECO:0000256" key="2">
    <source>
        <dbReference type="ARBA" id="ARBA00008066"/>
    </source>
</evidence>
<feature type="transmembrane region" description="Helical" evidence="7">
    <location>
        <begin position="372"/>
        <end position="396"/>
    </location>
</feature>
<feature type="transmembrane region" description="Helical" evidence="7">
    <location>
        <begin position="141"/>
        <end position="171"/>
    </location>
</feature>
<comment type="caution">
    <text evidence="9">The sequence shown here is derived from an EMBL/GenBank/DDBJ whole genome shotgun (WGS) entry which is preliminary data.</text>
</comment>
<organism evidence="9 10">
    <name type="scientific">Conoideocrella luteorostrata</name>
    <dbReference type="NCBI Taxonomy" id="1105319"/>
    <lineage>
        <taxon>Eukaryota</taxon>
        <taxon>Fungi</taxon>
        <taxon>Dikarya</taxon>
        <taxon>Ascomycota</taxon>
        <taxon>Pezizomycotina</taxon>
        <taxon>Sordariomycetes</taxon>
        <taxon>Hypocreomycetidae</taxon>
        <taxon>Hypocreales</taxon>
        <taxon>Clavicipitaceae</taxon>
        <taxon>Conoideocrella</taxon>
    </lineage>
</organism>
<protein>
    <recommendedName>
        <fullName evidence="8">Amino acid transporter transmembrane domain-containing protein</fullName>
    </recommendedName>
</protein>
<feature type="transmembrane region" description="Helical" evidence="7">
    <location>
        <begin position="183"/>
        <end position="205"/>
    </location>
</feature>
<feature type="domain" description="Amino acid transporter transmembrane" evidence="8">
    <location>
        <begin position="46"/>
        <end position="462"/>
    </location>
</feature>
<dbReference type="Pfam" id="PF01490">
    <property type="entry name" value="Aa_trans"/>
    <property type="match status" value="1"/>
</dbReference>
<feature type="transmembrane region" description="Helical" evidence="7">
    <location>
        <begin position="308"/>
        <end position="331"/>
    </location>
</feature>
<dbReference type="PANTHER" id="PTHR22950">
    <property type="entry name" value="AMINO ACID TRANSPORTER"/>
    <property type="match status" value="1"/>
</dbReference>
<evidence type="ECO:0000256" key="5">
    <source>
        <dbReference type="ARBA" id="ARBA00023136"/>
    </source>
</evidence>
<feature type="transmembrane region" description="Helical" evidence="7">
    <location>
        <begin position="230"/>
        <end position="254"/>
    </location>
</feature>
<dbReference type="GO" id="GO:0015179">
    <property type="term" value="F:L-amino acid transmembrane transporter activity"/>
    <property type="evidence" value="ECO:0007669"/>
    <property type="project" value="TreeGrafter"/>
</dbReference>
<feature type="transmembrane region" description="Helical" evidence="7">
    <location>
        <begin position="112"/>
        <end position="135"/>
    </location>
</feature>
<keyword evidence="3 7" id="KW-0812">Transmembrane</keyword>
<feature type="transmembrane region" description="Helical" evidence="7">
    <location>
        <begin position="72"/>
        <end position="91"/>
    </location>
</feature>
<evidence type="ECO:0000256" key="4">
    <source>
        <dbReference type="ARBA" id="ARBA00022989"/>
    </source>
</evidence>